<dbReference type="AlphaFoldDB" id="A0A518K0U3"/>
<evidence type="ECO:0000256" key="1">
    <source>
        <dbReference type="SAM" id="MobiDB-lite"/>
    </source>
</evidence>
<protein>
    <recommendedName>
        <fullName evidence="3">SGNH hydrolase-type esterase domain-containing protein</fullName>
    </recommendedName>
</protein>
<evidence type="ECO:0000259" key="3">
    <source>
        <dbReference type="Pfam" id="PF13472"/>
    </source>
</evidence>
<dbReference type="Pfam" id="PF13472">
    <property type="entry name" value="Lipase_GDSL_2"/>
    <property type="match status" value="1"/>
</dbReference>
<dbReference type="CDD" id="cd00229">
    <property type="entry name" value="SGNH_hydrolase"/>
    <property type="match status" value="1"/>
</dbReference>
<dbReference type="Proteomes" id="UP000315082">
    <property type="component" value="Chromosome"/>
</dbReference>
<gene>
    <name evidence="4" type="ORF">Poly24_51370</name>
</gene>
<evidence type="ECO:0000313" key="5">
    <source>
        <dbReference type="Proteomes" id="UP000315082"/>
    </source>
</evidence>
<evidence type="ECO:0000256" key="2">
    <source>
        <dbReference type="SAM" id="Phobius"/>
    </source>
</evidence>
<dbReference type="EMBL" id="CP036348">
    <property type="protein sequence ID" value="QDV71401.1"/>
    <property type="molecule type" value="Genomic_DNA"/>
</dbReference>
<proteinExistence type="predicted"/>
<keyword evidence="5" id="KW-1185">Reference proteome</keyword>
<dbReference type="SUPFAM" id="SSF52266">
    <property type="entry name" value="SGNH hydrolase"/>
    <property type="match status" value="1"/>
</dbReference>
<dbReference type="OrthoDB" id="265515at2"/>
<dbReference type="GO" id="GO:0016788">
    <property type="term" value="F:hydrolase activity, acting on ester bonds"/>
    <property type="evidence" value="ECO:0007669"/>
    <property type="project" value="UniProtKB-ARBA"/>
</dbReference>
<sequence>MQEADSTDPGAPQAATDTEETTKVKSQWLRRLLLAGGVLTIVALAYIELTLRRPIGSGPAGPEVAPAAFSEPWSSRQFKLLGIGDSVTAGLGAKSPAHSYFQRLLKNPEDEFAGMQGICLSRVLPNIEAENLAVSGSTSPMHWEVVQRLSTHAVETFGIVVMTTGGNDLIHSYGRSPAREGAMYGATLEQAQPWSDNFAARLDRMLDRIDESFPGGCEIFLADIYDPTDGVGDAPSIFLPPWPDGLAIHARYNTIIQAAAERRSNVTLVPMYEAFLGHGSHCRQFWRSTYDRSDPHYWFFSNIEDPNDRGYDAIRRLFLNAIVTRRDVLPSGGSTE</sequence>
<dbReference type="InterPro" id="IPR013830">
    <property type="entry name" value="SGNH_hydro"/>
</dbReference>
<feature type="transmembrane region" description="Helical" evidence="2">
    <location>
        <begin position="28"/>
        <end position="47"/>
    </location>
</feature>
<evidence type="ECO:0000313" key="4">
    <source>
        <dbReference type="EMBL" id="QDV71401.1"/>
    </source>
</evidence>
<feature type="domain" description="SGNH hydrolase-type esterase" evidence="3">
    <location>
        <begin position="83"/>
        <end position="289"/>
    </location>
</feature>
<feature type="region of interest" description="Disordered" evidence="1">
    <location>
        <begin position="1"/>
        <end position="22"/>
    </location>
</feature>
<keyword evidence="2" id="KW-0812">Transmembrane</keyword>
<name>A0A518K0U3_9BACT</name>
<keyword evidence="2" id="KW-0472">Membrane</keyword>
<keyword evidence="2" id="KW-1133">Transmembrane helix</keyword>
<dbReference type="InterPro" id="IPR036514">
    <property type="entry name" value="SGNH_hydro_sf"/>
</dbReference>
<dbReference type="KEGG" id="rcf:Poly24_51370"/>
<reference evidence="4 5" key="1">
    <citation type="submission" date="2019-02" db="EMBL/GenBank/DDBJ databases">
        <title>Deep-cultivation of Planctomycetes and their phenomic and genomic characterization uncovers novel biology.</title>
        <authorList>
            <person name="Wiegand S."/>
            <person name="Jogler M."/>
            <person name="Boedeker C."/>
            <person name="Pinto D."/>
            <person name="Vollmers J."/>
            <person name="Rivas-Marin E."/>
            <person name="Kohn T."/>
            <person name="Peeters S.H."/>
            <person name="Heuer A."/>
            <person name="Rast P."/>
            <person name="Oberbeckmann S."/>
            <person name="Bunk B."/>
            <person name="Jeske O."/>
            <person name="Meyerdierks A."/>
            <person name="Storesund J.E."/>
            <person name="Kallscheuer N."/>
            <person name="Luecker S."/>
            <person name="Lage O.M."/>
            <person name="Pohl T."/>
            <person name="Merkel B.J."/>
            <person name="Hornburger P."/>
            <person name="Mueller R.-W."/>
            <person name="Bruemmer F."/>
            <person name="Labrenz M."/>
            <person name="Spormann A.M."/>
            <person name="Op den Camp H."/>
            <person name="Overmann J."/>
            <person name="Amann R."/>
            <person name="Jetten M.S.M."/>
            <person name="Mascher T."/>
            <person name="Medema M.H."/>
            <person name="Devos D.P."/>
            <person name="Kaster A.-K."/>
            <person name="Ovreas L."/>
            <person name="Rohde M."/>
            <person name="Galperin M.Y."/>
            <person name="Jogler C."/>
        </authorList>
    </citation>
    <scope>NUCLEOTIDE SEQUENCE [LARGE SCALE GENOMIC DNA]</scope>
    <source>
        <strain evidence="4 5">Poly24</strain>
    </source>
</reference>
<dbReference type="RefSeq" id="WP_145101905.1">
    <property type="nucleotide sequence ID" value="NZ_CP036348.1"/>
</dbReference>
<organism evidence="4 5">
    <name type="scientific">Rosistilla carotiformis</name>
    <dbReference type="NCBI Taxonomy" id="2528017"/>
    <lineage>
        <taxon>Bacteria</taxon>
        <taxon>Pseudomonadati</taxon>
        <taxon>Planctomycetota</taxon>
        <taxon>Planctomycetia</taxon>
        <taxon>Pirellulales</taxon>
        <taxon>Pirellulaceae</taxon>
        <taxon>Rosistilla</taxon>
    </lineage>
</organism>
<accession>A0A518K0U3</accession>
<dbReference type="Gene3D" id="3.40.50.1110">
    <property type="entry name" value="SGNH hydrolase"/>
    <property type="match status" value="1"/>
</dbReference>